<evidence type="ECO:0000313" key="2">
    <source>
        <dbReference type="Proteomes" id="UP000215215"/>
    </source>
</evidence>
<gene>
    <name evidence="1" type="ORF">CH333_00420</name>
</gene>
<proteinExistence type="predicted"/>
<name>A0A235C183_UNCW3</name>
<protein>
    <submittedName>
        <fullName evidence="1">Uncharacterized protein</fullName>
    </submittedName>
</protein>
<organism evidence="1 2">
    <name type="scientific">candidate division WOR-3 bacterium JGI_Cruoil_03_44_89</name>
    <dbReference type="NCBI Taxonomy" id="1973748"/>
    <lineage>
        <taxon>Bacteria</taxon>
        <taxon>Bacteria division WOR-3</taxon>
    </lineage>
</organism>
<dbReference type="AlphaFoldDB" id="A0A235C183"/>
<dbReference type="EMBL" id="NOZQ01000004">
    <property type="protein sequence ID" value="OYD17555.1"/>
    <property type="molecule type" value="Genomic_DNA"/>
</dbReference>
<dbReference type="Proteomes" id="UP000215215">
    <property type="component" value="Unassembled WGS sequence"/>
</dbReference>
<sequence>MNKKQIEQEFKKIDYELRFNKPDFAPYPPELVKRREFLLFAQVHLSNILDAKLKKDKWDERFETEMYNKVIEIYYNWSANH</sequence>
<evidence type="ECO:0000313" key="1">
    <source>
        <dbReference type="EMBL" id="OYD17555.1"/>
    </source>
</evidence>
<reference evidence="1 2" key="1">
    <citation type="submission" date="2017-07" db="EMBL/GenBank/DDBJ databases">
        <title>Recovery of genomes from metagenomes via a dereplication, aggregation, and scoring strategy.</title>
        <authorList>
            <person name="Sieber C.M."/>
            <person name="Probst A.J."/>
            <person name="Sharrar A."/>
            <person name="Thomas B.C."/>
            <person name="Hess M."/>
            <person name="Tringe S.G."/>
            <person name="Banfield J.F."/>
        </authorList>
    </citation>
    <scope>NUCLEOTIDE SEQUENCE [LARGE SCALE GENOMIC DNA]</scope>
    <source>
        <strain evidence="1">JGI_Cruoil_03_44_89</strain>
    </source>
</reference>
<comment type="caution">
    <text evidence="1">The sequence shown here is derived from an EMBL/GenBank/DDBJ whole genome shotgun (WGS) entry which is preliminary data.</text>
</comment>
<accession>A0A235C183</accession>